<comment type="caution">
    <text evidence="1">The sequence shown here is derived from an EMBL/GenBank/DDBJ whole genome shotgun (WGS) entry which is preliminary data.</text>
</comment>
<dbReference type="EMBL" id="PSQE01000008">
    <property type="protein sequence ID" value="RHN42210.1"/>
    <property type="molecule type" value="Genomic_DNA"/>
</dbReference>
<organism evidence="1">
    <name type="scientific">Medicago truncatula</name>
    <name type="common">Barrel medic</name>
    <name type="synonym">Medicago tribuloides</name>
    <dbReference type="NCBI Taxonomy" id="3880"/>
    <lineage>
        <taxon>Eukaryota</taxon>
        <taxon>Viridiplantae</taxon>
        <taxon>Streptophyta</taxon>
        <taxon>Embryophyta</taxon>
        <taxon>Tracheophyta</taxon>
        <taxon>Spermatophyta</taxon>
        <taxon>Magnoliopsida</taxon>
        <taxon>eudicotyledons</taxon>
        <taxon>Gunneridae</taxon>
        <taxon>Pentapetalae</taxon>
        <taxon>rosids</taxon>
        <taxon>fabids</taxon>
        <taxon>Fabales</taxon>
        <taxon>Fabaceae</taxon>
        <taxon>Papilionoideae</taxon>
        <taxon>50 kb inversion clade</taxon>
        <taxon>NPAAA clade</taxon>
        <taxon>Hologalegina</taxon>
        <taxon>IRL clade</taxon>
        <taxon>Trifolieae</taxon>
        <taxon>Medicago</taxon>
    </lineage>
</organism>
<proteinExistence type="predicted"/>
<gene>
    <name evidence="1" type="ORF">MtrunA17_Chr8g0374411</name>
</gene>
<accession>A0A396GME7</accession>
<name>A0A396GME7_MEDTR</name>
<dbReference type="Gramene" id="rna48625">
    <property type="protein sequence ID" value="RHN42210.1"/>
    <property type="gene ID" value="gene48625"/>
</dbReference>
<reference evidence="1" key="1">
    <citation type="journal article" date="2018" name="Nat. Plants">
        <title>Whole-genome landscape of Medicago truncatula symbiotic genes.</title>
        <authorList>
            <person name="Pecrix Y."/>
            <person name="Gamas P."/>
            <person name="Carrere S."/>
        </authorList>
    </citation>
    <scope>NUCLEOTIDE SEQUENCE</scope>
    <source>
        <tissue evidence="1">Leaves</tissue>
    </source>
</reference>
<dbReference type="Proteomes" id="UP000265566">
    <property type="component" value="Chromosome 8"/>
</dbReference>
<evidence type="ECO:0000313" key="1">
    <source>
        <dbReference type="EMBL" id="RHN42210.1"/>
    </source>
</evidence>
<dbReference type="AlphaFoldDB" id="A0A396GME7"/>
<protein>
    <submittedName>
        <fullName evidence="1">Uncharacterized protein</fullName>
    </submittedName>
</protein>
<sequence length="82" mass="10002">MKATSFFFVRFYEGNLITCYINICHILNLTSWDIANLMSTTIYFRINIKTYLQCFRTLEENVKWYKMFGSIVDIFFFFYKRG</sequence>